<keyword evidence="2" id="KW-0963">Cytoplasm</keyword>
<protein>
    <submittedName>
        <fullName evidence="15">TOG domain-containing protein</fullName>
    </submittedName>
</protein>
<dbReference type="InterPro" id="IPR021133">
    <property type="entry name" value="HEAT_type_2"/>
</dbReference>
<evidence type="ECO:0000259" key="11">
    <source>
        <dbReference type="SMART" id="SM01349"/>
    </source>
</evidence>
<dbReference type="GO" id="GO:0051301">
    <property type="term" value="P:cell division"/>
    <property type="evidence" value="ECO:0007669"/>
    <property type="project" value="UniProtKB-KW"/>
</dbReference>
<dbReference type="WBParaSite" id="DME_0000864701-mRNA-1">
    <property type="protein sequence ID" value="DME_0000864701-mRNA-1"/>
    <property type="gene ID" value="DME_0000864701"/>
</dbReference>
<comment type="subcellular location">
    <subcellularLocation>
        <location evidence="1">Cytoplasm</location>
        <location evidence="1">Cytoskeleton</location>
        <location evidence="1">Microtubule organizing center</location>
        <location evidence="1">Centrosome</location>
    </subcellularLocation>
</comment>
<dbReference type="InterPro" id="IPR045110">
    <property type="entry name" value="XMAP215"/>
</dbReference>
<dbReference type="SUPFAM" id="SSF48371">
    <property type="entry name" value="ARM repeat"/>
    <property type="match status" value="1"/>
</dbReference>
<keyword evidence="6" id="KW-0206">Cytoskeleton</keyword>
<dbReference type="OrthoDB" id="205662at2759"/>
<accession>A0A0N4ULH2</accession>
<dbReference type="Proteomes" id="UP000274756">
    <property type="component" value="Unassembled WGS sequence"/>
</dbReference>
<dbReference type="PANTHER" id="PTHR12609">
    <property type="entry name" value="MICROTUBULE ASSOCIATED PROTEIN XMAP215"/>
    <property type="match status" value="1"/>
</dbReference>
<evidence type="ECO:0000313" key="12">
    <source>
        <dbReference type="EMBL" id="VDN52589.1"/>
    </source>
</evidence>
<feature type="repeat" description="HEAT" evidence="9">
    <location>
        <begin position="464"/>
        <end position="502"/>
    </location>
</feature>
<dbReference type="GO" id="GO:0051231">
    <property type="term" value="P:spindle elongation"/>
    <property type="evidence" value="ECO:0007669"/>
    <property type="project" value="UniProtKB-ARBA"/>
</dbReference>
<evidence type="ECO:0000313" key="15">
    <source>
        <dbReference type="WBParaSite" id="DME_0000864701-mRNA-1"/>
    </source>
</evidence>
<dbReference type="GO" id="GO:0030951">
    <property type="term" value="P:establishment or maintenance of microtubule cytoskeleton polarity"/>
    <property type="evidence" value="ECO:0007669"/>
    <property type="project" value="InterPro"/>
</dbReference>
<dbReference type="GO" id="GO:0005874">
    <property type="term" value="C:microtubule"/>
    <property type="evidence" value="ECO:0007669"/>
    <property type="project" value="UniProtKB-ARBA"/>
</dbReference>
<dbReference type="Pfam" id="PF21041">
    <property type="entry name" value="XMAP215_CLASP_TOG"/>
    <property type="match status" value="2"/>
</dbReference>
<dbReference type="InterPro" id="IPR034085">
    <property type="entry name" value="TOG"/>
</dbReference>
<dbReference type="EMBL" id="UYYG01000067">
    <property type="protein sequence ID" value="VDN52589.1"/>
    <property type="molecule type" value="Genomic_DNA"/>
</dbReference>
<keyword evidence="7" id="KW-0131">Cell cycle</keyword>
<keyword evidence="3" id="KW-0132">Cell division</keyword>
<evidence type="ECO:0000256" key="7">
    <source>
        <dbReference type="ARBA" id="ARBA00023306"/>
    </source>
</evidence>
<evidence type="ECO:0000256" key="5">
    <source>
        <dbReference type="ARBA" id="ARBA00022776"/>
    </source>
</evidence>
<dbReference type="PROSITE" id="PS50077">
    <property type="entry name" value="HEAT_REPEAT"/>
    <property type="match status" value="2"/>
</dbReference>
<evidence type="ECO:0000256" key="2">
    <source>
        <dbReference type="ARBA" id="ARBA00022490"/>
    </source>
</evidence>
<dbReference type="GO" id="GO:0051010">
    <property type="term" value="F:microtubule plus-end binding"/>
    <property type="evidence" value="ECO:0007669"/>
    <property type="project" value="InterPro"/>
</dbReference>
<dbReference type="Pfam" id="PF21040">
    <property type="entry name" value="CEP104-like_TOG"/>
    <property type="match status" value="1"/>
</dbReference>
<evidence type="ECO:0000256" key="6">
    <source>
        <dbReference type="ARBA" id="ARBA00023212"/>
    </source>
</evidence>
<dbReference type="GO" id="GO:0061863">
    <property type="term" value="F:microtubule plus end polymerase"/>
    <property type="evidence" value="ECO:0007669"/>
    <property type="project" value="InterPro"/>
</dbReference>
<keyword evidence="5" id="KW-0498">Mitosis</keyword>
<keyword evidence="4" id="KW-0677">Repeat</keyword>
<feature type="region of interest" description="Disordered" evidence="10">
    <location>
        <begin position="910"/>
        <end position="948"/>
    </location>
</feature>
<dbReference type="GO" id="GO:0046785">
    <property type="term" value="P:microtubule polymerization"/>
    <property type="evidence" value="ECO:0007669"/>
    <property type="project" value="InterPro"/>
</dbReference>
<dbReference type="InterPro" id="IPR011989">
    <property type="entry name" value="ARM-like"/>
</dbReference>
<feature type="domain" description="TOG" evidence="11">
    <location>
        <begin position="5"/>
        <end position="240"/>
    </location>
</feature>
<comment type="similarity">
    <text evidence="8">Belongs to the TOG/XMAP215 family.</text>
</comment>
<feature type="domain" description="TOG" evidence="11">
    <location>
        <begin position="629"/>
        <end position="867"/>
    </location>
</feature>
<dbReference type="FunFam" id="1.25.10.10:FF:000019">
    <property type="entry name" value="Cytoskeleton-associated protein 5"/>
    <property type="match status" value="2"/>
</dbReference>
<feature type="compositionally biased region" description="Polar residues" evidence="10">
    <location>
        <begin position="920"/>
        <end position="938"/>
    </location>
</feature>
<evidence type="ECO:0000256" key="1">
    <source>
        <dbReference type="ARBA" id="ARBA00004300"/>
    </source>
</evidence>
<evidence type="ECO:0000313" key="13">
    <source>
        <dbReference type="Proteomes" id="UP000038040"/>
    </source>
</evidence>
<sequence length="1502" mass="169296">MDGWTLLNETDIIEKLPEQFNEWLESKKWTERRDALQALQNEIVKTPRLSTNVNYSDLVTNLRNVLLKDANINVCALAAKCISGLARGLRTKFGPFTSLFVPIIFERFKEKKATLRDPLIECIDAITSTVNLDSLVEDLITSIDKANPNTKLQGCNFIYRAMKKYKQTTAPKKIIKAISPLLVKFTSDSDAEVRDAACLALGSVMRLTGEKIMVSFLGNVQEDKTKMKKAWKLLSLRFSMDQTVAEIAEEEAHRLLEEEEENSSAIISNRSSSLKDTDEVITVISETDPWDMLSPVDILPKLPTSFMEGIESKKWQERRDALQSFLCLCNDNPRLCPKASYGECVAMLRKILEKDANINVCALAARCITSLANGLRKKFAMHVNLVIPVIFEKFKEKKPVLRDPLIDCIDAVAATTTLEAIAEDIQAALEKQNPNIKIQTNLFLYRIFKKHNIQTVPKKVLKALAPTVIKHTADSDPEVRDASYAALGAAMKAVGEKPCLALLADIVDDKVKMGKIKDFCDKARQEAGPDVVSVMVQSIHKSNPLKPPAPGVGSKQSGLMNFGRKAEDDLKEEDKHVKAPSVNGTLSKEIGESEKKKEELLQLNKEKATRLRDEKNLKLLKWNFDQPTAEHVEQLKNLLSSIAQPALFLLLFHKDFKQHLKAIDLLHSVMVENPEAMLANSDLILKWISLRFFETNPTVLLRALDLGEIIFTHILRYEESFSDAELASFLPYLLLKLGEAKEAVRVPVRSILHLMKEILGANKIFPFVLDALKTKNSRQRSECLQFLEQLIDYAGMAAMANPASSMKQIASCISDRDNNVRNAAINAVVAAWKEEGDRIYQLIGKMSDKERVMLDERIKRSAVVTKNKGSFYFMDIFYYLIYCWSMFLDCIERRNVNALQQNRIRASIGTGLKGGKMRSARSTSRVGSRPASRQSCSREISPAEGKELNKTYTQKSDALIDQSNGPPRRFALDLSGLELDNIYPSVERALNDTKKLEVPEPIEPVVRQRMQQQAFSRRAESVSSITSLESSAGEVDKVVHGIASVSQATASAAISQLQFLFGDTNTFHFVAERVDAVVQALVTQTSLIRSRHLDDVTALNDVNELVRTICHFLSSLVKEPATCSRMSADALKMLIQEFLYLLRDERMVQLKDSQWIFRSLNYLSIRTCDNADATSCFLALCSMLNSALKDPRNKTVELIIKCIYKQSESFLRDVPLDLDVTVKAIHDFLEEFRPKAEENESIKNAIHSMELCIQRLVAGTKAAVIFINSFLFSWYLTVDNIKYSKVVDHVRLIPNPESSEAIIYMQKCVRGLKNKSSQSSLTSSVCGEIPGQVLTSNVEESVQHLMNKIVTDPFGKGIRLLHTYLKVNPEGRKYIDDALKKHDKLKDFVIYHLKRMEHNDRDEPEISLELKNALEFVKEIRNLKNYHPANINASNGLDSINQPLTTIQDNKFASRRSTVNNKTLINEVAPENEGTTVSHRRNIRASDVEALKQHLNKIRQQQ</sequence>
<dbReference type="Proteomes" id="UP000038040">
    <property type="component" value="Unplaced"/>
</dbReference>
<feature type="domain" description="TOG" evidence="11">
    <location>
        <begin position="291"/>
        <end position="529"/>
    </location>
</feature>
<name>A0A0N4ULH2_DRAME</name>
<reference evidence="15" key="1">
    <citation type="submission" date="2016-04" db="UniProtKB">
        <authorList>
            <consortium name="WormBaseParasite"/>
        </authorList>
    </citation>
    <scope>IDENTIFICATION</scope>
</reference>
<organism evidence="13 15">
    <name type="scientific">Dracunculus medinensis</name>
    <name type="common">Guinea worm</name>
    <dbReference type="NCBI Taxonomy" id="318479"/>
    <lineage>
        <taxon>Eukaryota</taxon>
        <taxon>Metazoa</taxon>
        <taxon>Ecdysozoa</taxon>
        <taxon>Nematoda</taxon>
        <taxon>Chromadorea</taxon>
        <taxon>Rhabditida</taxon>
        <taxon>Spirurina</taxon>
        <taxon>Dracunculoidea</taxon>
        <taxon>Dracunculidae</taxon>
        <taxon>Dracunculus</taxon>
    </lineage>
</organism>
<evidence type="ECO:0000256" key="10">
    <source>
        <dbReference type="SAM" id="MobiDB-lite"/>
    </source>
</evidence>
<dbReference type="STRING" id="318479.A0A0N4ULH2"/>
<dbReference type="FunFam" id="1.25.10.10:FF:000050">
    <property type="entry name" value="Cytoskeleton-associated protein 5 isoform X1"/>
    <property type="match status" value="1"/>
</dbReference>
<dbReference type="InterPro" id="IPR048491">
    <property type="entry name" value="XMAP215_CLASP_TOG"/>
</dbReference>
<reference evidence="12 14" key="2">
    <citation type="submission" date="2018-11" db="EMBL/GenBank/DDBJ databases">
        <authorList>
            <consortium name="Pathogen Informatics"/>
        </authorList>
    </citation>
    <scope>NUCLEOTIDE SEQUENCE [LARGE SCALE GENOMIC DNA]</scope>
</reference>
<evidence type="ECO:0000256" key="4">
    <source>
        <dbReference type="ARBA" id="ARBA00022737"/>
    </source>
</evidence>
<evidence type="ECO:0000256" key="3">
    <source>
        <dbReference type="ARBA" id="ARBA00022618"/>
    </source>
</evidence>
<dbReference type="InterPro" id="IPR016024">
    <property type="entry name" value="ARM-type_fold"/>
</dbReference>
<feature type="repeat" description="HEAT" evidence="9">
    <location>
        <begin position="178"/>
        <end position="216"/>
    </location>
</feature>
<dbReference type="SMART" id="SM01349">
    <property type="entry name" value="TOG"/>
    <property type="match status" value="3"/>
</dbReference>
<keyword evidence="14" id="KW-1185">Reference proteome</keyword>
<evidence type="ECO:0000256" key="8">
    <source>
        <dbReference type="ARBA" id="ARBA00025722"/>
    </source>
</evidence>
<gene>
    <name evidence="12" type="ORF">DME_LOCUS2562</name>
</gene>
<dbReference type="Gene3D" id="1.25.10.10">
    <property type="entry name" value="Leucine-rich Repeat Variant"/>
    <property type="match status" value="3"/>
</dbReference>
<evidence type="ECO:0000256" key="9">
    <source>
        <dbReference type="PROSITE-ProRule" id="PRU00103"/>
    </source>
</evidence>
<dbReference type="GO" id="GO:0005813">
    <property type="term" value="C:centrosome"/>
    <property type="evidence" value="ECO:0007669"/>
    <property type="project" value="UniProtKB-SubCell"/>
</dbReference>
<proteinExistence type="inferred from homology"/>
<dbReference type="AlphaFoldDB" id="A0A0N4ULH2"/>
<evidence type="ECO:0000313" key="14">
    <source>
        <dbReference type="Proteomes" id="UP000274756"/>
    </source>
</evidence>